<keyword evidence="7" id="KW-1185">Reference proteome</keyword>
<keyword evidence="3 6" id="KW-0808">Transferase</keyword>
<keyword evidence="4" id="KW-0949">S-adenosyl-L-methionine</keyword>
<dbReference type="OrthoDB" id="9805629at2"/>
<dbReference type="AlphaFoldDB" id="A0A4Q7Z5A6"/>
<comment type="catalytic activity">
    <reaction evidence="5">
        <text>a 2'-deoxyadenosine in DNA + S-adenosyl-L-methionine = an N(6)-methyl-2'-deoxyadenosine in DNA + S-adenosyl-L-homocysteine + H(+)</text>
        <dbReference type="Rhea" id="RHEA:15197"/>
        <dbReference type="Rhea" id="RHEA-COMP:12418"/>
        <dbReference type="Rhea" id="RHEA-COMP:12419"/>
        <dbReference type="ChEBI" id="CHEBI:15378"/>
        <dbReference type="ChEBI" id="CHEBI:57856"/>
        <dbReference type="ChEBI" id="CHEBI:59789"/>
        <dbReference type="ChEBI" id="CHEBI:90615"/>
        <dbReference type="ChEBI" id="CHEBI:90616"/>
        <dbReference type="EC" id="2.1.1.72"/>
    </reaction>
</comment>
<dbReference type="PRINTS" id="PR00505">
    <property type="entry name" value="D12N6MTFRASE"/>
</dbReference>
<dbReference type="GO" id="GO:0003676">
    <property type="term" value="F:nucleic acid binding"/>
    <property type="evidence" value="ECO:0007669"/>
    <property type="project" value="InterPro"/>
</dbReference>
<dbReference type="EC" id="2.1.1.72" evidence="1"/>
<name>A0A4Q7Z5A6_9GAMM</name>
<dbReference type="RefSeq" id="WP_130412629.1">
    <property type="nucleotide sequence ID" value="NZ_SHKX01000012.1"/>
</dbReference>
<dbReference type="InterPro" id="IPR002052">
    <property type="entry name" value="DNA_methylase_N6_adenine_CS"/>
</dbReference>
<dbReference type="SUPFAM" id="SSF53335">
    <property type="entry name" value="S-adenosyl-L-methionine-dependent methyltransferases"/>
    <property type="match status" value="1"/>
</dbReference>
<evidence type="ECO:0000313" key="6">
    <source>
        <dbReference type="EMBL" id="RZU44845.1"/>
    </source>
</evidence>
<reference evidence="6 7" key="1">
    <citation type="submission" date="2019-02" db="EMBL/GenBank/DDBJ databases">
        <title>Genomic Encyclopedia of Type Strains, Phase IV (KMG-IV): sequencing the most valuable type-strain genomes for metagenomic binning, comparative biology and taxonomic classification.</title>
        <authorList>
            <person name="Goeker M."/>
        </authorList>
    </citation>
    <scope>NUCLEOTIDE SEQUENCE [LARGE SCALE GENOMIC DNA]</scope>
    <source>
        <strain evidence="6 7">DSM 105135</strain>
    </source>
</reference>
<dbReference type="Pfam" id="PF02086">
    <property type="entry name" value="MethyltransfD12"/>
    <property type="match status" value="1"/>
</dbReference>
<dbReference type="InterPro" id="IPR012327">
    <property type="entry name" value="MeTrfase_D12"/>
</dbReference>
<sequence length="420" mass="48234">MFQYQKDSHAAAWTQDYVFQQLIPYIGNKRKLLGLLQQSIEYTEVDPAKATFLDLFAGSGVVARMAKRLGFRVIANDWEPYAFDINACHVGCNRAPEFRELGGYESALAWLNSLEPREDWITRHLCPDDDIEFDVSRDRMFYTRANGMRMDAMRDQIELWDHQGLLTTAEKSCLLAPLLYQASYTSNTSGVFKAFHRGWGGQTGTALYRILSEIELKPALFCDNGQDNEVYQLDCHQLVQYLASEQILVDIAYLDPPYNQHPYGSNYHVLNSLSLWDKPTVTPKIEGRNKSAIRDDWRTERRSAYNYRSEAWRAYAAMMDVMEARYILTSYSTDGMIPLEGMVSTCIDKGHTEVFCRPYKRYRVSSQRFSAKPINVEFVLLVDSRRRHRGGSVEALCDRIRHAEATALMAHPESAFELVG</sequence>
<proteinExistence type="predicted"/>
<evidence type="ECO:0000313" key="7">
    <source>
        <dbReference type="Proteomes" id="UP000292423"/>
    </source>
</evidence>
<evidence type="ECO:0000256" key="4">
    <source>
        <dbReference type="ARBA" id="ARBA00022691"/>
    </source>
</evidence>
<dbReference type="GO" id="GO:0009307">
    <property type="term" value="P:DNA restriction-modification system"/>
    <property type="evidence" value="ECO:0007669"/>
    <property type="project" value="InterPro"/>
</dbReference>
<dbReference type="EMBL" id="SHKX01000012">
    <property type="protein sequence ID" value="RZU44845.1"/>
    <property type="molecule type" value="Genomic_DNA"/>
</dbReference>
<dbReference type="GO" id="GO:0032259">
    <property type="term" value="P:methylation"/>
    <property type="evidence" value="ECO:0007669"/>
    <property type="project" value="UniProtKB-KW"/>
</dbReference>
<evidence type="ECO:0000256" key="5">
    <source>
        <dbReference type="ARBA" id="ARBA00047942"/>
    </source>
</evidence>
<gene>
    <name evidence="6" type="ORF">EV700_1646</name>
</gene>
<evidence type="ECO:0000256" key="2">
    <source>
        <dbReference type="ARBA" id="ARBA00022603"/>
    </source>
</evidence>
<keyword evidence="2 6" id="KW-0489">Methyltransferase</keyword>
<accession>A0A4Q7Z5A6</accession>
<evidence type="ECO:0000256" key="1">
    <source>
        <dbReference type="ARBA" id="ARBA00011900"/>
    </source>
</evidence>
<dbReference type="GO" id="GO:0009007">
    <property type="term" value="F:site-specific DNA-methyltransferase (adenine-specific) activity"/>
    <property type="evidence" value="ECO:0007669"/>
    <property type="project" value="UniProtKB-EC"/>
</dbReference>
<protein>
    <recommendedName>
        <fullName evidence="1">site-specific DNA-methyltransferase (adenine-specific)</fullName>
        <ecNumber evidence="1">2.1.1.72</ecNumber>
    </recommendedName>
</protein>
<dbReference type="CDD" id="cd02440">
    <property type="entry name" value="AdoMet_MTases"/>
    <property type="match status" value="1"/>
</dbReference>
<evidence type="ECO:0000256" key="3">
    <source>
        <dbReference type="ARBA" id="ARBA00022679"/>
    </source>
</evidence>
<comment type="caution">
    <text evidence="6">The sequence shown here is derived from an EMBL/GenBank/DDBJ whole genome shotgun (WGS) entry which is preliminary data.</text>
</comment>
<dbReference type="InterPro" id="IPR029063">
    <property type="entry name" value="SAM-dependent_MTases_sf"/>
</dbReference>
<dbReference type="Proteomes" id="UP000292423">
    <property type="component" value="Unassembled WGS sequence"/>
</dbReference>
<dbReference type="PROSITE" id="PS00092">
    <property type="entry name" value="N6_MTASE"/>
    <property type="match status" value="1"/>
</dbReference>
<organism evidence="6 7">
    <name type="scientific">Fluviicoccus keumensis</name>
    <dbReference type="NCBI Taxonomy" id="1435465"/>
    <lineage>
        <taxon>Bacteria</taxon>
        <taxon>Pseudomonadati</taxon>
        <taxon>Pseudomonadota</taxon>
        <taxon>Gammaproteobacteria</taxon>
        <taxon>Moraxellales</taxon>
        <taxon>Moraxellaceae</taxon>
        <taxon>Fluviicoccus</taxon>
    </lineage>
</organism>